<dbReference type="Gene3D" id="3.40.50.300">
    <property type="entry name" value="P-loop containing nucleotide triphosphate hydrolases"/>
    <property type="match status" value="1"/>
</dbReference>
<keyword evidence="3" id="KW-1185">Reference proteome</keyword>
<accession>A0A7Z0KX74</accession>
<evidence type="ECO:0000256" key="1">
    <source>
        <dbReference type="SAM" id="MobiDB-lite"/>
    </source>
</evidence>
<evidence type="ECO:0000313" key="3">
    <source>
        <dbReference type="Proteomes" id="UP000529417"/>
    </source>
</evidence>
<evidence type="ECO:0008006" key="4">
    <source>
        <dbReference type="Google" id="ProtNLM"/>
    </source>
</evidence>
<organism evidence="2 3">
    <name type="scientific">Rhabdonatronobacter sediminivivens</name>
    <dbReference type="NCBI Taxonomy" id="2743469"/>
    <lineage>
        <taxon>Bacteria</taxon>
        <taxon>Pseudomonadati</taxon>
        <taxon>Pseudomonadota</taxon>
        <taxon>Alphaproteobacteria</taxon>
        <taxon>Rhodobacterales</taxon>
        <taxon>Paracoccaceae</taxon>
        <taxon>Rhabdonatronobacter</taxon>
    </lineage>
</organism>
<comment type="caution">
    <text evidence="2">The sequence shown here is derived from an EMBL/GenBank/DDBJ whole genome shotgun (WGS) entry which is preliminary data.</text>
</comment>
<dbReference type="EMBL" id="JACBXS010000006">
    <property type="protein sequence ID" value="NYS24214.1"/>
    <property type="molecule type" value="Genomic_DNA"/>
</dbReference>
<dbReference type="InterPro" id="IPR027417">
    <property type="entry name" value="P-loop_NTPase"/>
</dbReference>
<dbReference type="SUPFAM" id="SSF52540">
    <property type="entry name" value="P-loop containing nucleoside triphosphate hydrolases"/>
    <property type="match status" value="1"/>
</dbReference>
<sequence>MPASQPPGSDAAALTLLPGIALRQGRVHEACGPARRLLAAWAMGATGQHDTTAATVWIRPAWNGDRINPHGLAPWAHPGPLVMVDCPQGIDLLWCAEEALRGGSAALVVIDLPEPPELTPVRRLHLAAETGAARARTHRPGQDRRQTRSRAPLGLLLTPGTGGGAGVESRWHLDSLPPPPDTYGRWQLTRLRARTAPPAAWTITKPTAYSPGLRIAAAGGIRDPVLC</sequence>
<reference evidence="2 3" key="1">
    <citation type="journal article" date="2000" name="Arch. Microbiol.">
        <title>Rhodobaca bogoriensis gen. nov. and sp. nov., an alkaliphilic purple nonsulfur bacterium from African Rift Valley soda lakes.</title>
        <authorList>
            <person name="Milford A.D."/>
            <person name="Achenbach L.A."/>
            <person name="Jung D.O."/>
            <person name="Madigan M.T."/>
        </authorList>
    </citation>
    <scope>NUCLEOTIDE SEQUENCE [LARGE SCALE GENOMIC DNA]</scope>
    <source>
        <strain evidence="2 3">2376</strain>
    </source>
</reference>
<protein>
    <recommendedName>
        <fullName evidence="4">Protein ImuA</fullName>
    </recommendedName>
</protein>
<dbReference type="Proteomes" id="UP000529417">
    <property type="component" value="Unassembled WGS sequence"/>
</dbReference>
<gene>
    <name evidence="2" type="ORF">HUK65_04345</name>
</gene>
<feature type="region of interest" description="Disordered" evidence="1">
    <location>
        <begin position="130"/>
        <end position="159"/>
    </location>
</feature>
<name>A0A7Z0KX74_9RHOB</name>
<evidence type="ECO:0000313" key="2">
    <source>
        <dbReference type="EMBL" id="NYS24214.1"/>
    </source>
</evidence>
<proteinExistence type="predicted"/>
<dbReference type="AlphaFoldDB" id="A0A7Z0KX74"/>